<comment type="caution">
    <text evidence="2">The sequence shown here is derived from an EMBL/GenBank/DDBJ whole genome shotgun (WGS) entry which is preliminary data.</text>
</comment>
<feature type="region of interest" description="Disordered" evidence="1">
    <location>
        <begin position="495"/>
        <end position="518"/>
    </location>
</feature>
<protein>
    <submittedName>
        <fullName evidence="2">Uncharacterized protein</fullName>
    </submittedName>
</protein>
<evidence type="ECO:0000313" key="3">
    <source>
        <dbReference type="Proteomes" id="UP001237642"/>
    </source>
</evidence>
<dbReference type="AlphaFoldDB" id="A0AAD8HMZ8"/>
<feature type="region of interest" description="Disordered" evidence="1">
    <location>
        <begin position="150"/>
        <end position="173"/>
    </location>
</feature>
<keyword evidence="3" id="KW-1185">Reference proteome</keyword>
<feature type="compositionally biased region" description="Polar residues" evidence="1">
    <location>
        <begin position="409"/>
        <end position="422"/>
    </location>
</feature>
<evidence type="ECO:0000256" key="1">
    <source>
        <dbReference type="SAM" id="MobiDB-lite"/>
    </source>
</evidence>
<proteinExistence type="predicted"/>
<name>A0AAD8HMZ8_9APIA</name>
<feature type="region of interest" description="Disordered" evidence="1">
    <location>
        <begin position="48"/>
        <end position="82"/>
    </location>
</feature>
<dbReference type="Proteomes" id="UP001237642">
    <property type="component" value="Unassembled WGS sequence"/>
</dbReference>
<dbReference type="EMBL" id="JAUIZM010000008">
    <property type="protein sequence ID" value="KAK1369641.1"/>
    <property type="molecule type" value="Genomic_DNA"/>
</dbReference>
<organism evidence="2 3">
    <name type="scientific">Heracleum sosnowskyi</name>
    <dbReference type="NCBI Taxonomy" id="360622"/>
    <lineage>
        <taxon>Eukaryota</taxon>
        <taxon>Viridiplantae</taxon>
        <taxon>Streptophyta</taxon>
        <taxon>Embryophyta</taxon>
        <taxon>Tracheophyta</taxon>
        <taxon>Spermatophyta</taxon>
        <taxon>Magnoliopsida</taxon>
        <taxon>eudicotyledons</taxon>
        <taxon>Gunneridae</taxon>
        <taxon>Pentapetalae</taxon>
        <taxon>asterids</taxon>
        <taxon>campanulids</taxon>
        <taxon>Apiales</taxon>
        <taxon>Apiaceae</taxon>
        <taxon>Apioideae</taxon>
        <taxon>apioid superclade</taxon>
        <taxon>Tordylieae</taxon>
        <taxon>Tordyliinae</taxon>
        <taxon>Heracleum</taxon>
    </lineage>
</organism>
<feature type="compositionally biased region" description="Basic and acidic residues" evidence="1">
    <location>
        <begin position="72"/>
        <end position="81"/>
    </location>
</feature>
<sequence>MRASFTNLQDLVSRLKCNSCRDSGIHVGNGNWGIFWVQCGDQDQGSTRQSKRLKQLQLPKTSFNSPLDLDSDNSHQDEKVQEQQILEPTKNIQAAVQKPKRYKERAKKTIRIKEDRIRRKEMGKKHKLNFQDVEEGMVKKKQINKTTKSKLGLVDEEEHGSEDSDEPNETIRKKKNVTKLFKIRNSPSNLTTMMSVLSGQQRTWVRTTGFGSLFDFNLERIPHHLAFHILQSFDASSRSLKIDGKTLPITDIDVHEVVGLPVGQKSFTYAKTAARKNLWTSQFPGKPQYNISPSTVVDIISASDEDDEIFKINFLIVLFNILIERNTSSYLLRDVLDYNIDLDNCCEYNWGELLLNSLVKTKNTWPTLSSLFYPEPIIFLTGNDAMTGKAPVSRQSQANEDMYENVGFTSAGENEQTPNAQTRENENDGPTCVSPSGQYEPTQKDWFDRLIIKVVILMDAIELYKLELEAAKSMHPNNVEISDIKGKVIAEIQKLKQSDSKPQPQSEVKSVGGIENKNEEPNVDVTFEEHEEINPDVLEELELMEYIYSSQGIRDMNEYMDEWSMPSFSLGIDSVLDVCNQINKEHGDIQSNENDMVTPTPEECEKRTKRGTNIGAAYRSPYVRRDINLGSKYSTQDYAVWIWLIQDGKDKYERVFQYGNVFCYRKHLATLSPSKKLYYYVVDVWSALMNE</sequence>
<feature type="compositionally biased region" description="Acidic residues" evidence="1">
    <location>
        <begin position="154"/>
        <end position="168"/>
    </location>
</feature>
<gene>
    <name evidence="2" type="ORF">POM88_035733</name>
</gene>
<reference evidence="2" key="2">
    <citation type="submission" date="2023-05" db="EMBL/GenBank/DDBJ databases">
        <authorList>
            <person name="Schelkunov M.I."/>
        </authorList>
    </citation>
    <scope>NUCLEOTIDE SEQUENCE</scope>
    <source>
        <strain evidence="2">Hsosn_3</strain>
        <tissue evidence="2">Leaf</tissue>
    </source>
</reference>
<feature type="region of interest" description="Disordered" evidence="1">
    <location>
        <begin position="409"/>
        <end position="440"/>
    </location>
</feature>
<evidence type="ECO:0000313" key="2">
    <source>
        <dbReference type="EMBL" id="KAK1369641.1"/>
    </source>
</evidence>
<accession>A0AAD8HMZ8</accession>
<dbReference type="PANTHER" id="PTHR34835">
    <property type="entry name" value="OS07G0283600 PROTEIN-RELATED"/>
    <property type="match status" value="1"/>
</dbReference>
<reference evidence="2" key="1">
    <citation type="submission" date="2023-02" db="EMBL/GenBank/DDBJ databases">
        <title>Genome of toxic invasive species Heracleum sosnowskyi carries increased number of genes despite the absence of recent whole-genome duplications.</title>
        <authorList>
            <person name="Schelkunov M."/>
            <person name="Shtratnikova V."/>
            <person name="Makarenko M."/>
            <person name="Klepikova A."/>
            <person name="Omelchenko D."/>
            <person name="Novikova G."/>
            <person name="Obukhova E."/>
            <person name="Bogdanov V."/>
            <person name="Penin A."/>
            <person name="Logacheva M."/>
        </authorList>
    </citation>
    <scope>NUCLEOTIDE SEQUENCE</scope>
    <source>
        <strain evidence="2">Hsosn_3</strain>
        <tissue evidence="2">Leaf</tissue>
    </source>
</reference>